<dbReference type="Gene3D" id="2.40.50.200">
    <property type="entry name" value="Bacterial OB-fold"/>
    <property type="match status" value="1"/>
</dbReference>
<dbReference type="PANTHER" id="PTHR36571:SF1">
    <property type="entry name" value="PROTEIN YGIW"/>
    <property type="match status" value="1"/>
</dbReference>
<keyword evidence="4" id="KW-1185">Reference proteome</keyword>
<dbReference type="PANTHER" id="PTHR36571">
    <property type="entry name" value="PROTEIN YGIW"/>
    <property type="match status" value="1"/>
</dbReference>
<evidence type="ECO:0000256" key="2">
    <source>
        <dbReference type="SAM" id="SignalP"/>
    </source>
</evidence>
<dbReference type="SUPFAM" id="SSF101756">
    <property type="entry name" value="Hypothetical protein YgiW"/>
    <property type="match status" value="1"/>
</dbReference>
<evidence type="ECO:0000313" key="3">
    <source>
        <dbReference type="EMBL" id="SHE97721.1"/>
    </source>
</evidence>
<reference evidence="3 4" key="1">
    <citation type="submission" date="2016-11" db="EMBL/GenBank/DDBJ databases">
        <authorList>
            <person name="Jaros S."/>
            <person name="Januszkiewicz K."/>
            <person name="Wedrychowicz H."/>
        </authorList>
    </citation>
    <scope>NUCLEOTIDE SEQUENCE [LARGE SCALE GENOMIC DNA]</scope>
    <source>
        <strain evidence="3 4">DSM 26910</strain>
    </source>
</reference>
<keyword evidence="1 2" id="KW-0732">Signal</keyword>
<evidence type="ECO:0000256" key="1">
    <source>
        <dbReference type="ARBA" id="ARBA00022729"/>
    </source>
</evidence>
<evidence type="ECO:0000313" key="4">
    <source>
        <dbReference type="Proteomes" id="UP000184164"/>
    </source>
</evidence>
<gene>
    <name evidence="3" type="ORF">SAMN05444274_103146</name>
</gene>
<dbReference type="Proteomes" id="UP000184164">
    <property type="component" value="Unassembled WGS sequence"/>
</dbReference>
<accession>A0A1M4XW47</accession>
<feature type="chain" id="PRO_5012183383" evidence="2">
    <location>
        <begin position="29"/>
        <end position="141"/>
    </location>
</feature>
<dbReference type="EMBL" id="FQUM01000003">
    <property type="protein sequence ID" value="SHE97721.1"/>
    <property type="molecule type" value="Genomic_DNA"/>
</dbReference>
<dbReference type="InterPro" id="IPR005220">
    <property type="entry name" value="CarO-like"/>
</dbReference>
<name>A0A1M4XW47_9BACT</name>
<dbReference type="AlphaFoldDB" id="A0A1M4XW47"/>
<protein>
    <submittedName>
        <fullName evidence="3">TIGR00156 family protein</fullName>
    </submittedName>
</protein>
<dbReference type="InterPro" id="IPR036700">
    <property type="entry name" value="BOBF_sf"/>
</dbReference>
<feature type="signal peptide" evidence="2">
    <location>
        <begin position="1"/>
        <end position="28"/>
    </location>
</feature>
<dbReference type="RefSeq" id="WP_073000154.1">
    <property type="nucleotide sequence ID" value="NZ_FQUM01000003.1"/>
</dbReference>
<dbReference type="STRING" id="1484053.SAMN05444274_103146"/>
<sequence>MKQQTIFNAVKKTMLAVLFAGFFGNANAQYTGPGSQAADHTVKQVSDNALKLDRKDTMVKIKGFIVEKIKDENYWFQDSTGKIRVEIDKKHLPATPFNDKTEVVIIGEVDYDLLEGTEIEVKKIEIPGAAVQNNAKESTPR</sequence>
<proteinExistence type="predicted"/>
<organism evidence="3 4">
    <name type="scientific">Mariniphaga anaerophila</name>
    <dbReference type="NCBI Taxonomy" id="1484053"/>
    <lineage>
        <taxon>Bacteria</taxon>
        <taxon>Pseudomonadati</taxon>
        <taxon>Bacteroidota</taxon>
        <taxon>Bacteroidia</taxon>
        <taxon>Marinilabiliales</taxon>
        <taxon>Prolixibacteraceae</taxon>
        <taxon>Mariniphaga</taxon>
    </lineage>
</organism>
<dbReference type="NCBIfam" id="NF033674">
    <property type="entry name" value="stress_OB_fold"/>
    <property type="match status" value="1"/>
</dbReference>
<dbReference type="Pfam" id="PF04076">
    <property type="entry name" value="BOF"/>
    <property type="match status" value="1"/>
</dbReference>